<keyword evidence="2" id="KW-1185">Reference proteome</keyword>
<dbReference type="Proteomes" id="UP001219956">
    <property type="component" value="Unassembled WGS sequence"/>
</dbReference>
<name>A0ABT5IWB9_9NEIS</name>
<organism evidence="1 2">
    <name type="scientific">Vogesella aquatica</name>
    <dbReference type="NCBI Taxonomy" id="2984206"/>
    <lineage>
        <taxon>Bacteria</taxon>
        <taxon>Pseudomonadati</taxon>
        <taxon>Pseudomonadota</taxon>
        <taxon>Betaproteobacteria</taxon>
        <taxon>Neisseriales</taxon>
        <taxon>Chromobacteriaceae</taxon>
        <taxon>Vogesella</taxon>
    </lineage>
</organism>
<accession>A0ABT5IWB9</accession>
<evidence type="ECO:0000313" key="1">
    <source>
        <dbReference type="EMBL" id="MDC7716585.1"/>
    </source>
</evidence>
<sequence>MNNLLNNGSAIGKIRQLAKHLIGYLYFLQFDYVRLVLDEKSSPCILSLAFSGASIGIDDE</sequence>
<protein>
    <submittedName>
        <fullName evidence="1">Uncharacterized protein</fullName>
    </submittedName>
</protein>
<proteinExistence type="predicted"/>
<gene>
    <name evidence="1" type="ORF">PQU95_05080</name>
</gene>
<comment type="caution">
    <text evidence="1">The sequence shown here is derived from an EMBL/GenBank/DDBJ whole genome shotgun (WGS) entry which is preliminary data.</text>
</comment>
<evidence type="ECO:0000313" key="2">
    <source>
        <dbReference type="Proteomes" id="UP001219956"/>
    </source>
</evidence>
<dbReference type="EMBL" id="JAQQLF010000005">
    <property type="protein sequence ID" value="MDC7716585.1"/>
    <property type="molecule type" value="Genomic_DNA"/>
</dbReference>
<dbReference type="RefSeq" id="WP_272750979.1">
    <property type="nucleotide sequence ID" value="NZ_JAQQLF010000005.1"/>
</dbReference>
<reference evidence="1 2" key="1">
    <citation type="submission" date="2023-01" db="EMBL/GenBank/DDBJ databases">
        <title>Novel species of the genus Vogesella isolated from rivers.</title>
        <authorList>
            <person name="Lu H."/>
        </authorList>
    </citation>
    <scope>NUCLEOTIDE SEQUENCE [LARGE SCALE GENOMIC DNA]</scope>
    <source>
        <strain evidence="1 2">DC21W</strain>
    </source>
</reference>